<dbReference type="RefSeq" id="WP_111595818.1">
    <property type="nucleotide sequence ID" value="NZ_QLLL01000001.1"/>
</dbReference>
<sequence>MSYHVLLVEDEADLGNLVKQYLELQQFSVSWVSDAHKVTSTIAASETPFHIVLLDVNLPGKSGFDLSKDIRQLYPQLPFLFLTARNEKEDRLAGLRLGADDYIVKPFDAEELVLRMSNIIKRNQASQHKKRDSFLQIGQMRYQPDSLTFTDATGKEIIFTQKESDLLLYLFHNANKVLKREEILSQVWGTDDYIVGRSLDVFVSRFRKYFRQDQQVNIRNVYGIGFMFSVR</sequence>
<reference evidence="8 9" key="1">
    <citation type="submission" date="2018-06" db="EMBL/GenBank/DDBJ databases">
        <title>Genomic Encyclopedia of Archaeal and Bacterial Type Strains, Phase II (KMG-II): from individual species to whole genera.</title>
        <authorList>
            <person name="Goeker M."/>
        </authorList>
    </citation>
    <scope>NUCLEOTIDE SEQUENCE [LARGE SCALE GENOMIC DNA]</scope>
    <source>
        <strain evidence="8 9">DSM 23857</strain>
    </source>
</reference>
<keyword evidence="1 4" id="KW-0597">Phosphoprotein</keyword>
<proteinExistence type="predicted"/>
<dbReference type="GO" id="GO:0032993">
    <property type="term" value="C:protein-DNA complex"/>
    <property type="evidence" value="ECO:0007669"/>
    <property type="project" value="TreeGrafter"/>
</dbReference>
<dbReference type="CDD" id="cd00383">
    <property type="entry name" value="trans_reg_C"/>
    <property type="match status" value="1"/>
</dbReference>
<dbReference type="InterPro" id="IPR001789">
    <property type="entry name" value="Sig_transdc_resp-reg_receiver"/>
</dbReference>
<evidence type="ECO:0000313" key="8">
    <source>
        <dbReference type="EMBL" id="RAJ10685.1"/>
    </source>
</evidence>
<dbReference type="PROSITE" id="PS51755">
    <property type="entry name" value="OMPR_PHOB"/>
    <property type="match status" value="1"/>
</dbReference>
<dbReference type="InterPro" id="IPR001867">
    <property type="entry name" value="OmpR/PhoB-type_DNA-bd"/>
</dbReference>
<dbReference type="InterPro" id="IPR039420">
    <property type="entry name" value="WalR-like"/>
</dbReference>
<organism evidence="8 9">
    <name type="scientific">Chitinophaga skermanii</name>
    <dbReference type="NCBI Taxonomy" id="331697"/>
    <lineage>
        <taxon>Bacteria</taxon>
        <taxon>Pseudomonadati</taxon>
        <taxon>Bacteroidota</taxon>
        <taxon>Chitinophagia</taxon>
        <taxon>Chitinophagales</taxon>
        <taxon>Chitinophagaceae</taxon>
        <taxon>Chitinophaga</taxon>
    </lineage>
</organism>
<name>A0A327R390_9BACT</name>
<keyword evidence="3 5" id="KW-0238">DNA-binding</keyword>
<evidence type="ECO:0000259" key="7">
    <source>
        <dbReference type="PROSITE" id="PS51755"/>
    </source>
</evidence>
<evidence type="ECO:0000256" key="1">
    <source>
        <dbReference type="ARBA" id="ARBA00022553"/>
    </source>
</evidence>
<dbReference type="SUPFAM" id="SSF52172">
    <property type="entry name" value="CheY-like"/>
    <property type="match status" value="1"/>
</dbReference>
<keyword evidence="9" id="KW-1185">Reference proteome</keyword>
<feature type="modified residue" description="4-aspartylphosphate" evidence="4">
    <location>
        <position position="55"/>
    </location>
</feature>
<evidence type="ECO:0000256" key="4">
    <source>
        <dbReference type="PROSITE-ProRule" id="PRU00169"/>
    </source>
</evidence>
<dbReference type="Pfam" id="PF00072">
    <property type="entry name" value="Response_reg"/>
    <property type="match status" value="1"/>
</dbReference>
<evidence type="ECO:0000256" key="3">
    <source>
        <dbReference type="ARBA" id="ARBA00023125"/>
    </source>
</evidence>
<dbReference type="EMBL" id="QLLL01000001">
    <property type="protein sequence ID" value="RAJ10685.1"/>
    <property type="molecule type" value="Genomic_DNA"/>
</dbReference>
<dbReference type="GO" id="GO:0006355">
    <property type="term" value="P:regulation of DNA-templated transcription"/>
    <property type="evidence" value="ECO:0007669"/>
    <property type="project" value="InterPro"/>
</dbReference>
<dbReference type="Pfam" id="PF00486">
    <property type="entry name" value="Trans_reg_C"/>
    <property type="match status" value="1"/>
</dbReference>
<dbReference type="SUPFAM" id="SSF46894">
    <property type="entry name" value="C-terminal effector domain of the bipartite response regulators"/>
    <property type="match status" value="1"/>
</dbReference>
<feature type="domain" description="OmpR/PhoB-type" evidence="7">
    <location>
        <begin position="132"/>
        <end position="230"/>
    </location>
</feature>
<keyword evidence="2" id="KW-0902">Two-component regulatory system</keyword>
<dbReference type="InterPro" id="IPR036388">
    <property type="entry name" value="WH-like_DNA-bd_sf"/>
</dbReference>
<gene>
    <name evidence="8" type="ORF">LX64_00291</name>
</gene>
<feature type="domain" description="Response regulatory" evidence="6">
    <location>
        <begin position="4"/>
        <end position="120"/>
    </location>
</feature>
<dbReference type="GO" id="GO:0000976">
    <property type="term" value="F:transcription cis-regulatory region binding"/>
    <property type="evidence" value="ECO:0007669"/>
    <property type="project" value="TreeGrafter"/>
</dbReference>
<dbReference type="Gene3D" id="3.40.50.2300">
    <property type="match status" value="1"/>
</dbReference>
<protein>
    <submittedName>
        <fullName evidence="8">DNA-binding response OmpR family regulator</fullName>
    </submittedName>
</protein>
<dbReference type="PANTHER" id="PTHR48111">
    <property type="entry name" value="REGULATOR OF RPOS"/>
    <property type="match status" value="1"/>
</dbReference>
<dbReference type="SMART" id="SM00448">
    <property type="entry name" value="REC"/>
    <property type="match status" value="1"/>
</dbReference>
<dbReference type="SMART" id="SM00862">
    <property type="entry name" value="Trans_reg_C"/>
    <property type="match status" value="1"/>
</dbReference>
<dbReference type="CDD" id="cd17574">
    <property type="entry name" value="REC_OmpR"/>
    <property type="match status" value="1"/>
</dbReference>
<dbReference type="OrthoDB" id="9790442at2"/>
<dbReference type="GO" id="GO:0005829">
    <property type="term" value="C:cytosol"/>
    <property type="evidence" value="ECO:0007669"/>
    <property type="project" value="TreeGrafter"/>
</dbReference>
<accession>A0A327R390</accession>
<comment type="caution">
    <text evidence="8">The sequence shown here is derived from an EMBL/GenBank/DDBJ whole genome shotgun (WGS) entry which is preliminary data.</text>
</comment>
<dbReference type="PROSITE" id="PS50110">
    <property type="entry name" value="RESPONSE_REGULATORY"/>
    <property type="match status" value="1"/>
</dbReference>
<dbReference type="Proteomes" id="UP000249547">
    <property type="component" value="Unassembled WGS sequence"/>
</dbReference>
<dbReference type="AlphaFoldDB" id="A0A327R390"/>
<evidence type="ECO:0000256" key="5">
    <source>
        <dbReference type="PROSITE-ProRule" id="PRU01091"/>
    </source>
</evidence>
<evidence type="ECO:0000259" key="6">
    <source>
        <dbReference type="PROSITE" id="PS50110"/>
    </source>
</evidence>
<dbReference type="InterPro" id="IPR011006">
    <property type="entry name" value="CheY-like_superfamily"/>
</dbReference>
<dbReference type="Gene3D" id="1.10.10.10">
    <property type="entry name" value="Winged helix-like DNA-binding domain superfamily/Winged helix DNA-binding domain"/>
    <property type="match status" value="1"/>
</dbReference>
<dbReference type="GO" id="GO:0000156">
    <property type="term" value="F:phosphorelay response regulator activity"/>
    <property type="evidence" value="ECO:0007669"/>
    <property type="project" value="TreeGrafter"/>
</dbReference>
<feature type="DNA-binding region" description="OmpR/PhoB-type" evidence="5">
    <location>
        <begin position="132"/>
        <end position="230"/>
    </location>
</feature>
<evidence type="ECO:0000313" key="9">
    <source>
        <dbReference type="Proteomes" id="UP000249547"/>
    </source>
</evidence>
<evidence type="ECO:0000256" key="2">
    <source>
        <dbReference type="ARBA" id="ARBA00023012"/>
    </source>
</evidence>
<dbReference type="PANTHER" id="PTHR48111:SF40">
    <property type="entry name" value="PHOSPHATE REGULON TRANSCRIPTIONAL REGULATORY PROTEIN PHOB"/>
    <property type="match status" value="1"/>
</dbReference>
<dbReference type="InterPro" id="IPR016032">
    <property type="entry name" value="Sig_transdc_resp-reg_C-effctor"/>
</dbReference>